<keyword evidence="2" id="KW-1185">Reference proteome</keyword>
<dbReference type="SUPFAM" id="SSF52047">
    <property type="entry name" value="RNI-like"/>
    <property type="match status" value="1"/>
</dbReference>
<dbReference type="Gene3D" id="3.80.10.10">
    <property type="entry name" value="Ribonuclease Inhibitor"/>
    <property type="match status" value="2"/>
</dbReference>
<dbReference type="Proteomes" id="UP000266673">
    <property type="component" value="Unassembled WGS sequence"/>
</dbReference>
<organism evidence="1 2">
    <name type="scientific">Gigaspora rosea</name>
    <dbReference type="NCBI Taxonomy" id="44941"/>
    <lineage>
        <taxon>Eukaryota</taxon>
        <taxon>Fungi</taxon>
        <taxon>Fungi incertae sedis</taxon>
        <taxon>Mucoromycota</taxon>
        <taxon>Glomeromycotina</taxon>
        <taxon>Glomeromycetes</taxon>
        <taxon>Diversisporales</taxon>
        <taxon>Gigasporaceae</taxon>
        <taxon>Gigaspora</taxon>
    </lineage>
</organism>
<dbReference type="InterPro" id="IPR032675">
    <property type="entry name" value="LRR_dom_sf"/>
</dbReference>
<proteinExistence type="predicted"/>
<dbReference type="AlphaFoldDB" id="A0A397W4L2"/>
<evidence type="ECO:0008006" key="3">
    <source>
        <dbReference type="Google" id="ProtNLM"/>
    </source>
</evidence>
<accession>A0A397W4L2</accession>
<sequence length="487" mass="56948">MASKIFMGDMPELMNNILNSLNNDFYSLYSCALVSRHWCKMSIPILWQDPFSFEQRPLFISKYFSSLGEEEKYGLKKCGINAEFTKTLFDYARFLKVLDLSRLESKVKNGSISSFGAALHKLYLHFSEFLEFTPEIFYSLGENKQFFSRLQDIYLYLHLDAKSYEDKYIENANALTRILAKNATKICTLELDGVYSKYKPRLLFNSFMHIIKSQEQLRRFKLNGKIFSKEFYCIISTLECQKNSLQEIIIENCAFNAEFKVLKTCKNLEILRIRNCKDSKLLKVLNHKVSTLEIINCSIDASTIVQILEESGILLQSILLQQLKFKSEDTEIWEESLLEAIKSFCPNITYLNISRIGFSTQLLEIIGNLQKLQFLTLQCIINIPEEEIKIRVMKFAEILPLTLQYFELRDYWLTPYVDILLNHCNAPLKKLLIYLLYNEKNAKALIEFCIRKRTLNYVGVDYLIVDDYIRKDIESYVTLVPCESWGV</sequence>
<comment type="caution">
    <text evidence="1">The sequence shown here is derived from an EMBL/GenBank/DDBJ whole genome shotgun (WGS) entry which is preliminary data.</text>
</comment>
<name>A0A397W4L2_9GLOM</name>
<evidence type="ECO:0000313" key="2">
    <source>
        <dbReference type="Proteomes" id="UP000266673"/>
    </source>
</evidence>
<protein>
    <recommendedName>
        <fullName evidence="3">F-box domain-containing protein</fullName>
    </recommendedName>
</protein>
<dbReference type="EMBL" id="QKWP01000139">
    <property type="protein sequence ID" value="RIB26326.1"/>
    <property type="molecule type" value="Genomic_DNA"/>
</dbReference>
<gene>
    <name evidence="1" type="ORF">C2G38_2163616</name>
</gene>
<reference evidence="1 2" key="1">
    <citation type="submission" date="2018-06" db="EMBL/GenBank/DDBJ databases">
        <title>Comparative genomics reveals the genomic features of Rhizophagus irregularis, R. cerebriforme, R. diaphanum and Gigaspora rosea, and their symbiotic lifestyle signature.</title>
        <authorList>
            <person name="Morin E."/>
            <person name="San Clemente H."/>
            <person name="Chen E.C.H."/>
            <person name="De La Providencia I."/>
            <person name="Hainaut M."/>
            <person name="Kuo A."/>
            <person name="Kohler A."/>
            <person name="Murat C."/>
            <person name="Tang N."/>
            <person name="Roy S."/>
            <person name="Loubradou J."/>
            <person name="Henrissat B."/>
            <person name="Grigoriev I.V."/>
            <person name="Corradi N."/>
            <person name="Roux C."/>
            <person name="Martin F.M."/>
        </authorList>
    </citation>
    <scope>NUCLEOTIDE SEQUENCE [LARGE SCALE GENOMIC DNA]</scope>
    <source>
        <strain evidence="1 2">DAOM 194757</strain>
    </source>
</reference>
<dbReference type="OrthoDB" id="2351154at2759"/>
<evidence type="ECO:0000313" key="1">
    <source>
        <dbReference type="EMBL" id="RIB26326.1"/>
    </source>
</evidence>